<evidence type="ECO:0000313" key="6">
    <source>
        <dbReference type="EMBL" id="GAA4266252.1"/>
    </source>
</evidence>
<dbReference type="SMART" id="SM00342">
    <property type="entry name" value="HTH_ARAC"/>
    <property type="match status" value="1"/>
</dbReference>
<feature type="region of interest" description="Disordered" evidence="4">
    <location>
        <begin position="1"/>
        <end position="25"/>
    </location>
</feature>
<dbReference type="PANTHER" id="PTHR46796">
    <property type="entry name" value="HTH-TYPE TRANSCRIPTIONAL ACTIVATOR RHAS-RELATED"/>
    <property type="match status" value="1"/>
</dbReference>
<dbReference type="RefSeq" id="WP_344795308.1">
    <property type="nucleotide sequence ID" value="NZ_BAABAU010000001.1"/>
</dbReference>
<dbReference type="Pfam" id="PF12833">
    <property type="entry name" value="HTH_18"/>
    <property type="match status" value="1"/>
</dbReference>
<dbReference type="InterPro" id="IPR050204">
    <property type="entry name" value="AraC_XylS_family_regulators"/>
</dbReference>
<evidence type="ECO:0000256" key="1">
    <source>
        <dbReference type="ARBA" id="ARBA00023015"/>
    </source>
</evidence>
<evidence type="ECO:0000256" key="3">
    <source>
        <dbReference type="ARBA" id="ARBA00023163"/>
    </source>
</evidence>
<dbReference type="PANTHER" id="PTHR46796:SF12">
    <property type="entry name" value="HTH-TYPE DNA-BINDING TRANSCRIPTIONAL ACTIVATOR EUTR"/>
    <property type="match status" value="1"/>
</dbReference>
<dbReference type="InterPro" id="IPR009057">
    <property type="entry name" value="Homeodomain-like_sf"/>
</dbReference>
<dbReference type="Proteomes" id="UP001501594">
    <property type="component" value="Unassembled WGS sequence"/>
</dbReference>
<dbReference type="EMBL" id="BAABAU010000001">
    <property type="protein sequence ID" value="GAA4266252.1"/>
    <property type="molecule type" value="Genomic_DNA"/>
</dbReference>
<organism evidence="6 7">
    <name type="scientific">Frondihabitans peucedani</name>
    <dbReference type="NCBI Taxonomy" id="598626"/>
    <lineage>
        <taxon>Bacteria</taxon>
        <taxon>Bacillati</taxon>
        <taxon>Actinomycetota</taxon>
        <taxon>Actinomycetes</taxon>
        <taxon>Micrococcales</taxon>
        <taxon>Microbacteriaceae</taxon>
        <taxon>Frondihabitans</taxon>
    </lineage>
</organism>
<comment type="caution">
    <text evidence="6">The sequence shown here is derived from an EMBL/GenBank/DDBJ whole genome shotgun (WGS) entry which is preliminary data.</text>
</comment>
<evidence type="ECO:0000256" key="4">
    <source>
        <dbReference type="SAM" id="MobiDB-lite"/>
    </source>
</evidence>
<dbReference type="Gene3D" id="1.10.10.60">
    <property type="entry name" value="Homeodomain-like"/>
    <property type="match status" value="1"/>
</dbReference>
<feature type="domain" description="HTH araC/xylS-type" evidence="5">
    <location>
        <begin position="242"/>
        <end position="343"/>
    </location>
</feature>
<dbReference type="SUPFAM" id="SSF46689">
    <property type="entry name" value="Homeodomain-like"/>
    <property type="match status" value="2"/>
</dbReference>
<dbReference type="InterPro" id="IPR018062">
    <property type="entry name" value="HTH_AraC-typ_CS"/>
</dbReference>
<accession>A0ABP8E259</accession>
<proteinExistence type="predicted"/>
<protein>
    <recommendedName>
        <fullName evidence="5">HTH araC/xylS-type domain-containing protein</fullName>
    </recommendedName>
</protein>
<name>A0ABP8E259_9MICO</name>
<sequence length="343" mass="37674">MSTTLPSGPGADDIAREGSLDPAPVVSAEENPYTRIEVSSRRVDEAVRLSERYYGGSRFRITSPRAPFSFRYASLGDADVSLRLSVVTGRLTGDISRLDDYVATWFRDGTGRITTKRAPFEVEPGQPVVLPSSSAFTLEAPAGRQSLVHLARPFLERVATERHGGTLQPIAFRHDAPLAPTAVASWRQTITAATPVVTDPDAAPLIRMEANLAVARSLLTVFPWQAEYVPEALLVPRLARARAAVEFLQENAHLPITPADAAAAAGMHTRSLQNAFQRHLGTSPTEYLRCIRLDRVRRDLLEHTPKTASVTDVARAWGFGHLGRFASAYQERFGEKPNETLRR</sequence>
<evidence type="ECO:0000256" key="2">
    <source>
        <dbReference type="ARBA" id="ARBA00023125"/>
    </source>
</evidence>
<reference evidence="7" key="1">
    <citation type="journal article" date="2019" name="Int. J. Syst. Evol. Microbiol.">
        <title>The Global Catalogue of Microorganisms (GCM) 10K type strain sequencing project: providing services to taxonomists for standard genome sequencing and annotation.</title>
        <authorList>
            <consortium name="The Broad Institute Genomics Platform"/>
            <consortium name="The Broad Institute Genome Sequencing Center for Infectious Disease"/>
            <person name="Wu L."/>
            <person name="Ma J."/>
        </authorList>
    </citation>
    <scope>NUCLEOTIDE SEQUENCE [LARGE SCALE GENOMIC DNA]</scope>
    <source>
        <strain evidence="7">JCM 17442</strain>
    </source>
</reference>
<dbReference type="PROSITE" id="PS00041">
    <property type="entry name" value="HTH_ARAC_FAMILY_1"/>
    <property type="match status" value="1"/>
</dbReference>
<evidence type="ECO:0000259" key="5">
    <source>
        <dbReference type="PROSITE" id="PS01124"/>
    </source>
</evidence>
<keyword evidence="7" id="KW-1185">Reference proteome</keyword>
<evidence type="ECO:0000313" key="7">
    <source>
        <dbReference type="Proteomes" id="UP001501594"/>
    </source>
</evidence>
<keyword evidence="3" id="KW-0804">Transcription</keyword>
<gene>
    <name evidence="6" type="ORF">GCM10022256_18640</name>
</gene>
<keyword evidence="2" id="KW-0238">DNA-binding</keyword>
<dbReference type="PROSITE" id="PS01124">
    <property type="entry name" value="HTH_ARAC_FAMILY_2"/>
    <property type="match status" value="1"/>
</dbReference>
<dbReference type="InterPro" id="IPR018060">
    <property type="entry name" value="HTH_AraC"/>
</dbReference>
<keyword evidence="1" id="KW-0805">Transcription regulation</keyword>